<feature type="region of interest" description="Disordered" evidence="2">
    <location>
        <begin position="607"/>
        <end position="626"/>
    </location>
</feature>
<gene>
    <name evidence="4" type="ORF">MAC_02180</name>
</gene>
<dbReference type="Proteomes" id="UP000002499">
    <property type="component" value="Unassembled WGS sequence"/>
</dbReference>
<feature type="compositionally biased region" description="Basic and acidic residues" evidence="2">
    <location>
        <begin position="563"/>
        <end position="574"/>
    </location>
</feature>
<dbReference type="GO" id="GO:0016042">
    <property type="term" value="P:lipid catabolic process"/>
    <property type="evidence" value="ECO:0007669"/>
    <property type="project" value="InterPro"/>
</dbReference>
<dbReference type="STRING" id="655827.E9DX32"/>
<evidence type="ECO:0000313" key="4">
    <source>
        <dbReference type="EMBL" id="EFY91895.1"/>
    </source>
</evidence>
<proteinExistence type="predicted"/>
<reference evidence="4 5" key="1">
    <citation type="journal article" date="2011" name="PLoS Genet.">
        <title>Genome sequencing and comparative transcriptomics of the model entomopathogenic fungi Metarhizium anisopliae and M. acridum.</title>
        <authorList>
            <person name="Gao Q."/>
            <person name="Jin K."/>
            <person name="Ying S.H."/>
            <person name="Zhang Y."/>
            <person name="Xiao G."/>
            <person name="Shang Y."/>
            <person name="Duan Z."/>
            <person name="Hu X."/>
            <person name="Xie X.Q."/>
            <person name="Zhou G."/>
            <person name="Peng G."/>
            <person name="Luo Z."/>
            <person name="Huang W."/>
            <person name="Wang B."/>
            <person name="Fang W."/>
            <person name="Wang S."/>
            <person name="Zhong Y."/>
            <person name="Ma L.J."/>
            <person name="St Leger R.J."/>
            <person name="Zhao G.P."/>
            <person name="Pei Y."/>
            <person name="Feng M.G."/>
            <person name="Xia Y."/>
            <person name="Wang C."/>
        </authorList>
    </citation>
    <scope>NUCLEOTIDE SEQUENCE [LARGE SCALE GENOMIC DNA]</scope>
    <source>
        <strain evidence="4 5">CQMa 102</strain>
    </source>
</reference>
<dbReference type="PANTHER" id="PTHR34853">
    <property type="match status" value="1"/>
</dbReference>
<keyword evidence="1" id="KW-0378">Hydrolase</keyword>
<evidence type="ECO:0000256" key="2">
    <source>
        <dbReference type="SAM" id="MobiDB-lite"/>
    </source>
</evidence>
<keyword evidence="5" id="KW-1185">Reference proteome</keyword>
<dbReference type="Gene3D" id="3.40.50.1820">
    <property type="entry name" value="alpha/beta hydrolase"/>
    <property type="match status" value="1"/>
</dbReference>
<accession>E9DX32</accession>
<feature type="signal peptide" evidence="3">
    <location>
        <begin position="1"/>
        <end position="24"/>
    </location>
</feature>
<dbReference type="OrthoDB" id="2373480at2759"/>
<feature type="region of interest" description="Disordered" evidence="2">
    <location>
        <begin position="490"/>
        <end position="581"/>
    </location>
</feature>
<dbReference type="InterPro" id="IPR005152">
    <property type="entry name" value="Lipase_secreted"/>
</dbReference>
<name>E9DX32_METAQ</name>
<dbReference type="GO" id="GO:0004806">
    <property type="term" value="F:triacylglycerol lipase activity"/>
    <property type="evidence" value="ECO:0007669"/>
    <property type="project" value="InterPro"/>
</dbReference>
<feature type="compositionally biased region" description="Polar residues" evidence="2">
    <location>
        <begin position="490"/>
        <end position="501"/>
    </location>
</feature>
<dbReference type="SUPFAM" id="SSF53474">
    <property type="entry name" value="alpha/beta-Hydrolases"/>
    <property type="match status" value="1"/>
</dbReference>
<organism evidence="5">
    <name type="scientific">Metarhizium acridum (strain CQMa 102)</name>
    <dbReference type="NCBI Taxonomy" id="655827"/>
    <lineage>
        <taxon>Eukaryota</taxon>
        <taxon>Fungi</taxon>
        <taxon>Dikarya</taxon>
        <taxon>Ascomycota</taxon>
        <taxon>Pezizomycotina</taxon>
        <taxon>Sordariomycetes</taxon>
        <taxon>Hypocreomycetidae</taxon>
        <taxon>Hypocreales</taxon>
        <taxon>Clavicipitaceae</taxon>
        <taxon>Metarhizium</taxon>
    </lineage>
</organism>
<dbReference type="PANTHER" id="PTHR34853:SF5">
    <property type="entry name" value="LIP-DOMAIN-CONTAINING PROTEIN-RELATED"/>
    <property type="match status" value="1"/>
</dbReference>
<feature type="compositionally biased region" description="Polar residues" evidence="2">
    <location>
        <begin position="525"/>
        <end position="535"/>
    </location>
</feature>
<dbReference type="InParanoid" id="E9DX32"/>
<dbReference type="Pfam" id="PF03583">
    <property type="entry name" value="LIP"/>
    <property type="match status" value="2"/>
</dbReference>
<dbReference type="InterPro" id="IPR029058">
    <property type="entry name" value="AB_hydrolase_fold"/>
</dbReference>
<evidence type="ECO:0000256" key="1">
    <source>
        <dbReference type="ARBA" id="ARBA00022801"/>
    </source>
</evidence>
<dbReference type="EMBL" id="GL698479">
    <property type="protein sequence ID" value="EFY91895.1"/>
    <property type="molecule type" value="Genomic_DNA"/>
</dbReference>
<sequence>MTSTMVWQLVLWLTFFSWTISGDAGLGGVLDPRATPPLPSVDAFYRVPDDVDSYAPGAIIRHRPPPNPIAVVDASYQLLYRTTDSLNNATATVLTVLVPRNANFNKVLSYQVIDDAASINCAPSYAFQLGADGGTSTTEAELLLVEAALEQGWVVIVPDYLGPRGAFLANALSGQAVLDGIRAARNSGSMTGIGGSPTPSYAPELAIAGAAGGGPVPNITTVLAQVDGTGFAGLIPAGILGLAHQYPELEALLQKHILPQYKDDFYKAASLCLAGDIKEYSGKNLTQWVDDPTLLHADPTVLGISRENDLGQRAPKAPLLVYKATHDEISPVAETDALVEWYCESGTAVEYLRDESTNHETLAIAGVPKALAWLRARMDGQGHQTACSTRTVYSVLLDRDSLAILPRATLDAFLDLLGKRPGPLIKWLKDVGPCEDARPQLGSTRPTALCWLHHGLLTERVSRPTKLLNLPKGLENSSCHAQIPVAQAETSTANAGCNSPPASDHPAKHMRSPDAVSSAHVNKLAATSGTEQPRATRTLRLERIQGTTSSSGGRGSLVTGPRQVREPGHLRRSDSQGGPAIGPFFPTFNVLPSFRGEASFVANQAQLEPDPRGDGQTRSRQIAFAG</sequence>
<dbReference type="ESTHER" id="metaq-e9dx32">
    <property type="family name" value="Fungal-Bact_LIP"/>
</dbReference>
<dbReference type="eggNOG" id="ENOG502S2P7">
    <property type="taxonomic scope" value="Eukaryota"/>
</dbReference>
<feature type="chain" id="PRO_5003238686" evidence="3">
    <location>
        <begin position="25"/>
        <end position="626"/>
    </location>
</feature>
<keyword evidence="3" id="KW-0732">Signal</keyword>
<dbReference type="Gene3D" id="1.10.260.130">
    <property type="match status" value="1"/>
</dbReference>
<dbReference type="HOGENOM" id="CLU_029538_5_0_1"/>
<dbReference type="AlphaFoldDB" id="E9DX32"/>
<evidence type="ECO:0000256" key="3">
    <source>
        <dbReference type="SAM" id="SignalP"/>
    </source>
</evidence>
<protein>
    <submittedName>
        <fullName evidence="4">Secretory lipase, putative</fullName>
    </submittedName>
</protein>
<evidence type="ECO:0000313" key="5">
    <source>
        <dbReference type="Proteomes" id="UP000002499"/>
    </source>
</evidence>